<dbReference type="SUPFAM" id="SSF81345">
    <property type="entry name" value="ABC transporter involved in vitamin B12 uptake, BtuC"/>
    <property type="match status" value="1"/>
</dbReference>
<dbReference type="EMBL" id="CP119108">
    <property type="protein sequence ID" value="WEG08240.1"/>
    <property type="molecule type" value="Genomic_DNA"/>
</dbReference>
<protein>
    <submittedName>
        <fullName evidence="9">Iron chelate uptake ABC transporter family permease subunit</fullName>
    </submittedName>
</protein>
<feature type="transmembrane region" description="Helical" evidence="8">
    <location>
        <begin position="80"/>
        <end position="98"/>
    </location>
</feature>
<dbReference type="InterPro" id="IPR037294">
    <property type="entry name" value="ABC_BtuC-like"/>
</dbReference>
<evidence type="ECO:0000256" key="1">
    <source>
        <dbReference type="ARBA" id="ARBA00004651"/>
    </source>
</evidence>
<dbReference type="PANTHER" id="PTHR30472">
    <property type="entry name" value="FERRIC ENTEROBACTIN TRANSPORT SYSTEM PERMEASE PROTEIN"/>
    <property type="match status" value="1"/>
</dbReference>
<proteinExistence type="inferred from homology"/>
<accession>A0ABY8BWH7</accession>
<comment type="subcellular location">
    <subcellularLocation>
        <location evidence="1">Cell membrane</location>
        <topology evidence="1">Multi-pass membrane protein</topology>
    </subcellularLocation>
</comment>
<dbReference type="PANTHER" id="PTHR30472:SF24">
    <property type="entry name" value="FERRIC ENTEROBACTIN TRANSPORT SYSTEM PERMEASE PROTEIN FEPG"/>
    <property type="match status" value="1"/>
</dbReference>
<sequence>MPRPAGVTVWRTPGERIALRWRRRPAAVASLLFLLLIPLGLGVLLTGTFEIGLGDLCAAAAGTAEPSIARVLGLIRAPRLVAGIAVGAALGVSGAVFQSITRNPLGSPDVIGFVTGAATGAIVAILVFEAPPWAVSGAAVLGGVLTALLVGGLSLRGGSGGGYRIVLVGIGAGALLAAVNDLLMTHSQRDEALAAQMWLVGTLNARDWSEVLPTLVAMVVLLPVLLGVRHGLAVLELGEDQARQVGVRVGAVRLVALAVAVALAAFATATAGPIAFVALAAPQLVTRIGKATSVSLVGSAAMGAVVLVTADLVSQHLPLNLSAPVGLVTGVLGGVYLLWLLGRGR</sequence>
<evidence type="ECO:0000256" key="4">
    <source>
        <dbReference type="ARBA" id="ARBA00022475"/>
    </source>
</evidence>
<evidence type="ECO:0000313" key="9">
    <source>
        <dbReference type="EMBL" id="WEG08240.1"/>
    </source>
</evidence>
<evidence type="ECO:0000256" key="6">
    <source>
        <dbReference type="ARBA" id="ARBA00022989"/>
    </source>
</evidence>
<keyword evidence="10" id="KW-1185">Reference proteome</keyword>
<dbReference type="Proteomes" id="UP001214553">
    <property type="component" value="Chromosome"/>
</dbReference>
<keyword evidence="4" id="KW-1003">Cell membrane</keyword>
<evidence type="ECO:0000256" key="2">
    <source>
        <dbReference type="ARBA" id="ARBA00007935"/>
    </source>
</evidence>
<keyword evidence="7 8" id="KW-0472">Membrane</keyword>
<organism evidence="9 10">
    <name type="scientific">Microbacterium horticulturae</name>
    <dbReference type="NCBI Taxonomy" id="3028316"/>
    <lineage>
        <taxon>Bacteria</taxon>
        <taxon>Bacillati</taxon>
        <taxon>Actinomycetota</taxon>
        <taxon>Actinomycetes</taxon>
        <taxon>Micrococcales</taxon>
        <taxon>Microbacteriaceae</taxon>
        <taxon>Microbacterium</taxon>
    </lineage>
</organism>
<evidence type="ECO:0000256" key="7">
    <source>
        <dbReference type="ARBA" id="ARBA00023136"/>
    </source>
</evidence>
<comment type="similarity">
    <text evidence="2">Belongs to the binding-protein-dependent transport system permease family. FecCD subfamily.</text>
</comment>
<feature type="transmembrane region" description="Helical" evidence="8">
    <location>
        <begin position="211"/>
        <end position="232"/>
    </location>
</feature>
<keyword evidence="5 8" id="KW-0812">Transmembrane</keyword>
<dbReference type="CDD" id="cd06550">
    <property type="entry name" value="TM_ABC_iron-siderophores_like"/>
    <property type="match status" value="1"/>
</dbReference>
<dbReference type="RefSeq" id="WP_275277570.1">
    <property type="nucleotide sequence ID" value="NZ_CP119108.1"/>
</dbReference>
<feature type="transmembrane region" description="Helical" evidence="8">
    <location>
        <begin position="110"/>
        <end position="128"/>
    </location>
</feature>
<evidence type="ECO:0000256" key="8">
    <source>
        <dbReference type="SAM" id="Phobius"/>
    </source>
</evidence>
<feature type="transmembrane region" description="Helical" evidence="8">
    <location>
        <begin position="291"/>
        <end position="309"/>
    </location>
</feature>
<reference evidence="9 10" key="1">
    <citation type="submission" date="2023-03" db="EMBL/GenBank/DDBJ databases">
        <title>Genome sequence of Microbacterium sp. KACC 23027.</title>
        <authorList>
            <person name="Kim S."/>
            <person name="Heo J."/>
            <person name="Kwon S.-W."/>
        </authorList>
    </citation>
    <scope>NUCLEOTIDE SEQUENCE [LARGE SCALE GENOMIC DNA]</scope>
    <source>
        <strain evidence="9 10">KACC 23027</strain>
    </source>
</reference>
<feature type="transmembrane region" description="Helical" evidence="8">
    <location>
        <begin position="161"/>
        <end position="179"/>
    </location>
</feature>
<evidence type="ECO:0000256" key="5">
    <source>
        <dbReference type="ARBA" id="ARBA00022692"/>
    </source>
</evidence>
<evidence type="ECO:0000256" key="3">
    <source>
        <dbReference type="ARBA" id="ARBA00022448"/>
    </source>
</evidence>
<feature type="transmembrane region" description="Helical" evidence="8">
    <location>
        <begin position="135"/>
        <end position="155"/>
    </location>
</feature>
<evidence type="ECO:0000313" key="10">
    <source>
        <dbReference type="Proteomes" id="UP001214553"/>
    </source>
</evidence>
<name>A0ABY8BWH7_9MICO</name>
<dbReference type="Pfam" id="PF01032">
    <property type="entry name" value="FecCD"/>
    <property type="match status" value="1"/>
</dbReference>
<feature type="transmembrane region" description="Helical" evidence="8">
    <location>
        <begin position="321"/>
        <end position="341"/>
    </location>
</feature>
<dbReference type="Gene3D" id="1.10.3470.10">
    <property type="entry name" value="ABC transporter involved in vitamin B12 uptake, BtuC"/>
    <property type="match status" value="1"/>
</dbReference>
<keyword evidence="3" id="KW-0813">Transport</keyword>
<keyword evidence="6 8" id="KW-1133">Transmembrane helix</keyword>
<gene>
    <name evidence="9" type="ORF">PU630_13485</name>
</gene>
<feature type="transmembrane region" description="Helical" evidence="8">
    <location>
        <begin position="252"/>
        <end position="279"/>
    </location>
</feature>
<dbReference type="InterPro" id="IPR000522">
    <property type="entry name" value="ABC_transptr_permease_BtuC"/>
</dbReference>
<feature type="transmembrane region" description="Helical" evidence="8">
    <location>
        <begin position="26"/>
        <end position="45"/>
    </location>
</feature>